<proteinExistence type="inferred from homology"/>
<dbReference type="GeneID" id="59340262"/>
<comment type="caution">
    <text evidence="12">The sequence shown here is derived from an EMBL/GenBank/DDBJ whole genome shotgun (WGS) entry which is preliminary data.</text>
</comment>
<keyword evidence="2 10" id="KW-0812">Transmembrane</keyword>
<dbReference type="Gene3D" id="1.20.144.10">
    <property type="entry name" value="Phosphatidic acid phosphatase type 2/haloperoxidase"/>
    <property type="match status" value="1"/>
</dbReference>
<evidence type="ECO:0000256" key="3">
    <source>
        <dbReference type="ARBA" id="ARBA00022801"/>
    </source>
</evidence>
<dbReference type="GO" id="GO:0042729">
    <property type="term" value="C:DASH complex"/>
    <property type="evidence" value="ECO:0007669"/>
    <property type="project" value="InterPro"/>
</dbReference>
<evidence type="ECO:0000256" key="8">
    <source>
        <dbReference type="SAM" id="Coils"/>
    </source>
</evidence>
<feature type="transmembrane region" description="Helical" evidence="10">
    <location>
        <begin position="304"/>
        <end position="325"/>
    </location>
</feature>
<feature type="transmembrane region" description="Helical" evidence="10">
    <location>
        <begin position="413"/>
        <end position="435"/>
    </location>
</feature>
<dbReference type="GO" id="GO:0000278">
    <property type="term" value="P:mitotic cell cycle"/>
    <property type="evidence" value="ECO:0007669"/>
    <property type="project" value="InterPro"/>
</dbReference>
<evidence type="ECO:0000256" key="2">
    <source>
        <dbReference type="ARBA" id="ARBA00022692"/>
    </source>
</evidence>
<keyword evidence="6 10" id="KW-0472">Membrane</keyword>
<dbReference type="SMART" id="SM00014">
    <property type="entry name" value="acidPPc"/>
    <property type="match status" value="1"/>
</dbReference>
<dbReference type="Pfam" id="PF08651">
    <property type="entry name" value="DASH_Duo1"/>
    <property type="match status" value="1"/>
</dbReference>
<keyword evidence="3" id="KW-0378">Hydrolase</keyword>
<reference evidence="12" key="1">
    <citation type="submission" date="2020-05" db="EMBL/GenBank/DDBJ databases">
        <title>Mycena genomes resolve the evolution of fungal bioluminescence.</title>
        <authorList>
            <person name="Tsai I.J."/>
        </authorList>
    </citation>
    <scope>NUCLEOTIDE SEQUENCE</scope>
    <source>
        <strain evidence="12">171206Taipei</strain>
    </source>
</reference>
<name>A0A8H6WI09_9AGAR</name>
<dbReference type="SUPFAM" id="SSF48317">
    <property type="entry name" value="Acid phosphatase/Vanadium-dependent haloperoxidase"/>
    <property type="match status" value="1"/>
</dbReference>
<evidence type="ECO:0000256" key="9">
    <source>
        <dbReference type="SAM" id="MobiDB-lite"/>
    </source>
</evidence>
<feature type="region of interest" description="Disordered" evidence="9">
    <location>
        <begin position="24"/>
        <end position="65"/>
    </location>
</feature>
<organism evidence="12 13">
    <name type="scientific">Mycena indigotica</name>
    <dbReference type="NCBI Taxonomy" id="2126181"/>
    <lineage>
        <taxon>Eukaryota</taxon>
        <taxon>Fungi</taxon>
        <taxon>Dikarya</taxon>
        <taxon>Basidiomycota</taxon>
        <taxon>Agaricomycotina</taxon>
        <taxon>Agaricomycetes</taxon>
        <taxon>Agaricomycetidae</taxon>
        <taxon>Agaricales</taxon>
        <taxon>Marasmiineae</taxon>
        <taxon>Mycenaceae</taxon>
        <taxon>Mycena</taxon>
    </lineage>
</organism>
<dbReference type="GO" id="GO:0072686">
    <property type="term" value="C:mitotic spindle"/>
    <property type="evidence" value="ECO:0007669"/>
    <property type="project" value="InterPro"/>
</dbReference>
<dbReference type="Pfam" id="PF01569">
    <property type="entry name" value="PAP2"/>
    <property type="match status" value="1"/>
</dbReference>
<feature type="transmembrane region" description="Helical" evidence="10">
    <location>
        <begin position="582"/>
        <end position="603"/>
    </location>
</feature>
<dbReference type="PANTHER" id="PTHR14969:SF28">
    <property type="entry name" value="DIHYDROSPHINGOSINE 1-PHOSPHATE PHOSPHATASE LCB3-RELATED"/>
    <property type="match status" value="1"/>
</dbReference>
<accession>A0A8H6WI09</accession>
<evidence type="ECO:0000313" key="12">
    <source>
        <dbReference type="EMBL" id="KAF7315633.1"/>
    </source>
</evidence>
<dbReference type="InterPro" id="IPR000326">
    <property type="entry name" value="PAP2/HPO"/>
</dbReference>
<gene>
    <name evidence="12" type="ORF">MIND_00078700</name>
</gene>
<dbReference type="InterPro" id="IPR013960">
    <property type="entry name" value="DASH_Duo1"/>
</dbReference>
<feature type="transmembrane region" description="Helical" evidence="10">
    <location>
        <begin position="722"/>
        <end position="740"/>
    </location>
</feature>
<feature type="transmembrane region" description="Helical" evidence="10">
    <location>
        <begin position="442"/>
        <end position="459"/>
    </location>
</feature>
<dbReference type="RefSeq" id="XP_037225656.1">
    <property type="nucleotide sequence ID" value="XM_037357746.1"/>
</dbReference>
<comment type="subcellular location">
    <subcellularLocation>
        <location evidence="1">Endoplasmic reticulum membrane</location>
        <topology evidence="1">Multi-pass membrane protein</topology>
    </subcellularLocation>
</comment>
<evidence type="ECO:0000256" key="1">
    <source>
        <dbReference type="ARBA" id="ARBA00004477"/>
    </source>
</evidence>
<evidence type="ECO:0000256" key="5">
    <source>
        <dbReference type="ARBA" id="ARBA00022989"/>
    </source>
</evidence>
<keyword evidence="4" id="KW-0256">Endoplasmic reticulum</keyword>
<dbReference type="Proteomes" id="UP000636479">
    <property type="component" value="Unassembled WGS sequence"/>
</dbReference>
<feature type="compositionally biased region" description="Polar residues" evidence="9">
    <location>
        <begin position="24"/>
        <end position="33"/>
    </location>
</feature>
<comment type="similarity">
    <text evidence="7">Belongs to the type 2 lipid phosphate phosphatase family.</text>
</comment>
<keyword evidence="5 10" id="KW-1133">Transmembrane helix</keyword>
<evidence type="ECO:0000313" key="13">
    <source>
        <dbReference type="Proteomes" id="UP000636479"/>
    </source>
</evidence>
<feature type="coiled-coil region" evidence="8">
    <location>
        <begin position="137"/>
        <end position="192"/>
    </location>
</feature>
<sequence length="751" mass="82807">MASDSSLLFFDGSHSNLLSETPLGSYSIASSDTGPGGADLSISELSLGDRPEASGSTPKAGRRREDKLRDDLFVLQKLNAALSSFNDALGDVSSQNQRIAAQLEQTEGLLNKYVDILEESEKFSQLILDEDWHGADADELELMKEQEEEERRAQKLAEERAEAALREKERRAKEENERIQQLERERIEKEKKERGVGRGGIVRGVRGTRASIRAATRARGVAGRDFWLLLIFIARHASGSECSIFALWPVIGGLFENRPMDIYDATLPWWRAAVRRKIVQLIRIESVYIARMQEAIRTPLLDKYFVYTSALGSHVFFMLFLPMLFFFGSAELGRGLIITLGVGIYITSVMKDLFCCPRPFAPPVTRLTIGNDHLEYGMPSTHSTNSVSLALLFFAHIHENAFPVDGSSPSVSFPVYVACTSALIFYVTSIVFGRIYLAMHSVFDCILGVVLGVGVWLAHSSFRGIPFTFGTYHTTLLKGWGGGAYLDAWIANTPPSSFRVPLTLIPLGLLAVNQHPQPVDDCPCFEDAIAIGSVALGMLIGRWGAIRYFPGFGQKTTTIMPGSGWTFHDGIWEAVPRTWQDIGLWWAIAVAKMFIGILAIFVWRLAAKALMHRALPPTFRLLAKLISLPTRRWYKPATDYRFAPGVDALHPVPSVIDLTSTAGVEIGGIGSGYSPLNGNGKNGLRRRMETADAAKVGGGTSSKESGPEDPIKRYDADVLTKLIVYAGIAIISIEIMPAVFEEVGWGLRSWP</sequence>
<evidence type="ECO:0000256" key="6">
    <source>
        <dbReference type="ARBA" id="ARBA00023136"/>
    </source>
</evidence>
<protein>
    <submittedName>
        <fullName evidence="12">Sphingosine-1-phosphate phosphatase</fullName>
    </submittedName>
</protein>
<keyword evidence="8" id="KW-0175">Coiled coil</keyword>
<evidence type="ECO:0000256" key="10">
    <source>
        <dbReference type="SAM" id="Phobius"/>
    </source>
</evidence>
<dbReference type="PANTHER" id="PTHR14969">
    <property type="entry name" value="SPHINGOSINE-1-PHOSPHATE PHOSPHOHYDROLASE"/>
    <property type="match status" value="1"/>
</dbReference>
<keyword evidence="13" id="KW-1185">Reference proteome</keyword>
<dbReference type="GO" id="GO:0005789">
    <property type="term" value="C:endoplasmic reticulum membrane"/>
    <property type="evidence" value="ECO:0007669"/>
    <property type="project" value="UniProtKB-SubCell"/>
</dbReference>
<dbReference type="CDD" id="cd03388">
    <property type="entry name" value="PAP2_SPPase1"/>
    <property type="match status" value="1"/>
</dbReference>
<dbReference type="OrthoDB" id="301434at2759"/>
<feature type="domain" description="Phosphatidic acid phosphatase type 2/haloperoxidase" evidence="11">
    <location>
        <begin position="333"/>
        <end position="460"/>
    </location>
</feature>
<evidence type="ECO:0000259" key="11">
    <source>
        <dbReference type="SMART" id="SM00014"/>
    </source>
</evidence>
<dbReference type="GO" id="GO:0042392">
    <property type="term" value="F:sphingosine-1-phosphate phosphatase activity"/>
    <property type="evidence" value="ECO:0007669"/>
    <property type="project" value="TreeGrafter"/>
</dbReference>
<dbReference type="InterPro" id="IPR036938">
    <property type="entry name" value="PAP2/HPO_sf"/>
</dbReference>
<evidence type="ECO:0000256" key="4">
    <source>
        <dbReference type="ARBA" id="ARBA00022824"/>
    </source>
</evidence>
<dbReference type="AlphaFoldDB" id="A0A8H6WI09"/>
<evidence type="ECO:0000256" key="7">
    <source>
        <dbReference type="ARBA" id="ARBA00038324"/>
    </source>
</evidence>
<feature type="transmembrane region" description="Helical" evidence="10">
    <location>
        <begin position="332"/>
        <end position="350"/>
    </location>
</feature>
<dbReference type="EMBL" id="JACAZF010000001">
    <property type="protein sequence ID" value="KAF7315633.1"/>
    <property type="molecule type" value="Genomic_DNA"/>
</dbReference>